<evidence type="ECO:0000313" key="3">
    <source>
        <dbReference type="Proteomes" id="UP000028547"/>
    </source>
</evidence>
<name>A0A084SI04_9BACT</name>
<organism evidence="2 3">
    <name type="scientific">Archangium violaceum Cb vi76</name>
    <dbReference type="NCBI Taxonomy" id="1406225"/>
    <lineage>
        <taxon>Bacteria</taxon>
        <taxon>Pseudomonadati</taxon>
        <taxon>Myxococcota</taxon>
        <taxon>Myxococcia</taxon>
        <taxon>Myxococcales</taxon>
        <taxon>Cystobacterineae</taxon>
        <taxon>Archangiaceae</taxon>
        <taxon>Archangium</taxon>
    </lineage>
</organism>
<sequence>MRAESSAKLDLEGPNASLRGRHEQTRPYRQWLLGQAHSSRQASDREDCRHVEADTAEAGDRILDFQPSTPKPDAKPQFTPRPDINGNKLGLQNGPKPMTLDNMRPGLDRPDFNPDRFKPSGLGPKSCAAGAWACWLS</sequence>
<dbReference type="Proteomes" id="UP000028547">
    <property type="component" value="Unassembled WGS sequence"/>
</dbReference>
<dbReference type="RefSeq" id="WP_043409819.1">
    <property type="nucleotide sequence ID" value="NZ_JPMI01000303.1"/>
</dbReference>
<protein>
    <submittedName>
        <fullName evidence="2">Uncharacterized protein</fullName>
    </submittedName>
</protein>
<evidence type="ECO:0000256" key="1">
    <source>
        <dbReference type="SAM" id="MobiDB-lite"/>
    </source>
</evidence>
<gene>
    <name evidence="2" type="ORF">Q664_43275</name>
</gene>
<feature type="compositionally biased region" description="Basic and acidic residues" evidence="1">
    <location>
        <begin position="106"/>
        <end position="118"/>
    </location>
</feature>
<accession>A0A084SI04</accession>
<feature type="region of interest" description="Disordered" evidence="1">
    <location>
        <begin position="1"/>
        <end position="29"/>
    </location>
</feature>
<proteinExistence type="predicted"/>
<feature type="region of interest" description="Disordered" evidence="1">
    <location>
        <begin position="56"/>
        <end position="125"/>
    </location>
</feature>
<dbReference type="AlphaFoldDB" id="A0A084SI04"/>
<reference evidence="2 3" key="1">
    <citation type="submission" date="2014-07" db="EMBL/GenBank/DDBJ databases">
        <title>Draft Genome Sequence of Gephyronic Acid Producer, Cystobacter violaceus Strain Cb vi76.</title>
        <authorList>
            <person name="Stevens D.C."/>
            <person name="Young J."/>
            <person name="Carmichael R."/>
            <person name="Tan J."/>
            <person name="Taylor R.E."/>
        </authorList>
    </citation>
    <scope>NUCLEOTIDE SEQUENCE [LARGE SCALE GENOMIC DNA]</scope>
    <source>
        <strain evidence="2 3">Cb vi76</strain>
    </source>
</reference>
<feature type="compositionally biased region" description="Basic and acidic residues" evidence="1">
    <location>
        <begin position="1"/>
        <end position="11"/>
    </location>
</feature>
<comment type="caution">
    <text evidence="2">The sequence shown here is derived from an EMBL/GenBank/DDBJ whole genome shotgun (WGS) entry which is preliminary data.</text>
</comment>
<dbReference type="EMBL" id="JPMI01000303">
    <property type="protein sequence ID" value="KFA88089.1"/>
    <property type="molecule type" value="Genomic_DNA"/>
</dbReference>
<evidence type="ECO:0000313" key="2">
    <source>
        <dbReference type="EMBL" id="KFA88089.1"/>
    </source>
</evidence>